<keyword evidence="1" id="KW-0521">NADP</keyword>
<dbReference type="Gene3D" id="3.90.180.10">
    <property type="entry name" value="Medium-chain alcohol dehydrogenases, catalytic domain"/>
    <property type="match status" value="1"/>
</dbReference>
<dbReference type="InterPro" id="IPR047618">
    <property type="entry name" value="QOR-like"/>
</dbReference>
<dbReference type="GO" id="GO:0003960">
    <property type="term" value="F:quinone reductase (NADPH) activity"/>
    <property type="evidence" value="ECO:0007669"/>
    <property type="project" value="InterPro"/>
</dbReference>
<dbReference type="InterPro" id="IPR036291">
    <property type="entry name" value="NAD(P)-bd_dom_sf"/>
</dbReference>
<dbReference type="InterPro" id="IPR002364">
    <property type="entry name" value="Quin_OxRdtase/zeta-crystal_CS"/>
</dbReference>
<dbReference type="SUPFAM" id="SSF50129">
    <property type="entry name" value="GroES-like"/>
    <property type="match status" value="1"/>
</dbReference>
<gene>
    <name evidence="4" type="ORF">CEY11_04855</name>
</gene>
<reference evidence="5" key="1">
    <citation type="submission" date="2017-06" db="EMBL/GenBank/DDBJ databases">
        <title>Herbaspirillum phytohormonus sp. nov., isolated from the root nodule of Robinia pseudoacacia in lead-zinc mine.</title>
        <authorList>
            <person name="Fan M."/>
            <person name="Lin Y."/>
        </authorList>
    </citation>
    <scope>NUCLEOTIDE SEQUENCE [LARGE SCALE GENOMIC DNA]</scope>
    <source>
        <strain evidence="5">SC-089</strain>
    </source>
</reference>
<evidence type="ECO:0000259" key="3">
    <source>
        <dbReference type="SMART" id="SM00829"/>
    </source>
</evidence>
<dbReference type="PANTHER" id="PTHR48106">
    <property type="entry name" value="QUINONE OXIDOREDUCTASE PIG3-RELATED"/>
    <property type="match status" value="1"/>
</dbReference>
<sequence length="328" mass="34958">METQTRAIRIEENGGPEVLKLVTVAVPAPQKNEVTIEQKAIGLNFTDIYCRTGLYPRPLPHGLGFEGSGVVSAVGAEVRHLKVGDRVAYGQSPIGAYAEIRNVPAHQVVKIPDGIGFEEAAAIMLKGLTAQYLLRQTYRLQGGETILFHAAAGGVGLIACQWARALGVKLIGTTSSPEKAALAKSHGAWEVIDYTRENVADRVSELTGGMKVPVVYDSVGKDTWLTSLDCLQPRGLMVSFGNASGPVQGVNLGILAAKGSLYVTRPVLGAYVPTYEKLTQASDELFGLILEKKITPIIGQRFKLEDAGAAQTALATRKTTGSTIFTLN</sequence>
<dbReference type="InterPro" id="IPR011032">
    <property type="entry name" value="GroES-like_sf"/>
</dbReference>
<dbReference type="Pfam" id="PF00107">
    <property type="entry name" value="ADH_zinc_N"/>
    <property type="match status" value="1"/>
</dbReference>
<dbReference type="CDD" id="cd05286">
    <property type="entry name" value="QOR2"/>
    <property type="match status" value="1"/>
</dbReference>
<dbReference type="EMBL" id="NJIH01000003">
    <property type="protein sequence ID" value="OWT63654.1"/>
    <property type="molecule type" value="Genomic_DNA"/>
</dbReference>
<organism evidence="4 5">
    <name type="scientific">Candidimonas nitroreducens</name>
    <dbReference type="NCBI Taxonomy" id="683354"/>
    <lineage>
        <taxon>Bacteria</taxon>
        <taxon>Pseudomonadati</taxon>
        <taxon>Pseudomonadota</taxon>
        <taxon>Betaproteobacteria</taxon>
        <taxon>Burkholderiales</taxon>
        <taxon>Alcaligenaceae</taxon>
        <taxon>Candidimonas</taxon>
    </lineage>
</organism>
<dbReference type="Proteomes" id="UP000214603">
    <property type="component" value="Unassembled WGS sequence"/>
</dbReference>
<comment type="caution">
    <text evidence="4">The sequence shown here is derived from an EMBL/GenBank/DDBJ whole genome shotgun (WGS) entry which is preliminary data.</text>
</comment>
<keyword evidence="2" id="KW-0560">Oxidoreductase</keyword>
<dbReference type="SUPFAM" id="SSF51735">
    <property type="entry name" value="NAD(P)-binding Rossmann-fold domains"/>
    <property type="match status" value="1"/>
</dbReference>
<evidence type="ECO:0000256" key="1">
    <source>
        <dbReference type="ARBA" id="ARBA00022857"/>
    </source>
</evidence>
<dbReference type="InterPro" id="IPR013149">
    <property type="entry name" value="ADH-like_C"/>
</dbReference>
<dbReference type="RefSeq" id="WP_088602233.1">
    <property type="nucleotide sequence ID" value="NZ_NJIH01000003.1"/>
</dbReference>
<dbReference type="InterPro" id="IPR020843">
    <property type="entry name" value="ER"/>
</dbReference>
<name>A0A225MQU7_9BURK</name>
<dbReference type="GO" id="GO:0035925">
    <property type="term" value="F:mRNA 3'-UTR AU-rich region binding"/>
    <property type="evidence" value="ECO:0007669"/>
    <property type="project" value="TreeGrafter"/>
</dbReference>
<evidence type="ECO:0000256" key="2">
    <source>
        <dbReference type="ARBA" id="ARBA00023002"/>
    </source>
</evidence>
<dbReference type="PROSITE" id="PS01162">
    <property type="entry name" value="QOR_ZETA_CRYSTAL"/>
    <property type="match status" value="1"/>
</dbReference>
<feature type="domain" description="Enoyl reductase (ER)" evidence="3">
    <location>
        <begin position="14"/>
        <end position="325"/>
    </location>
</feature>
<dbReference type="OrthoDB" id="9805883at2"/>
<accession>A0A225MQU7</accession>
<dbReference type="SMART" id="SM00829">
    <property type="entry name" value="PKS_ER"/>
    <property type="match status" value="1"/>
</dbReference>
<dbReference type="PANTHER" id="PTHR48106:SF13">
    <property type="entry name" value="QUINONE OXIDOREDUCTASE-RELATED"/>
    <property type="match status" value="1"/>
</dbReference>
<evidence type="ECO:0000313" key="5">
    <source>
        <dbReference type="Proteomes" id="UP000214603"/>
    </source>
</evidence>
<dbReference type="Pfam" id="PF08240">
    <property type="entry name" value="ADH_N"/>
    <property type="match status" value="1"/>
</dbReference>
<dbReference type="GO" id="GO:0070402">
    <property type="term" value="F:NADPH binding"/>
    <property type="evidence" value="ECO:0007669"/>
    <property type="project" value="TreeGrafter"/>
</dbReference>
<evidence type="ECO:0000313" key="4">
    <source>
        <dbReference type="EMBL" id="OWT63654.1"/>
    </source>
</evidence>
<protein>
    <submittedName>
        <fullName evidence="4">Quinone oxidoreductase</fullName>
    </submittedName>
</protein>
<proteinExistence type="predicted"/>
<dbReference type="InterPro" id="IPR013154">
    <property type="entry name" value="ADH-like_N"/>
</dbReference>
<dbReference type="Gene3D" id="3.40.50.720">
    <property type="entry name" value="NAD(P)-binding Rossmann-like Domain"/>
    <property type="match status" value="1"/>
</dbReference>
<dbReference type="NCBIfam" id="NF008024">
    <property type="entry name" value="PRK10754.1"/>
    <property type="match status" value="1"/>
</dbReference>
<keyword evidence="5" id="KW-1185">Reference proteome</keyword>
<dbReference type="AlphaFoldDB" id="A0A225MQU7"/>
<dbReference type="FunFam" id="3.40.50.720:FF:000053">
    <property type="entry name" value="Quinone oxidoreductase 1"/>
    <property type="match status" value="1"/>
</dbReference>
<dbReference type="GO" id="GO:0008270">
    <property type="term" value="F:zinc ion binding"/>
    <property type="evidence" value="ECO:0007669"/>
    <property type="project" value="InterPro"/>
</dbReference>
<dbReference type="GO" id="GO:0005829">
    <property type="term" value="C:cytosol"/>
    <property type="evidence" value="ECO:0007669"/>
    <property type="project" value="TreeGrafter"/>
</dbReference>